<proteinExistence type="predicted"/>
<evidence type="ECO:0000313" key="2">
    <source>
        <dbReference type="Proteomes" id="UP000273105"/>
    </source>
</evidence>
<sequence>MAISQRLRDEESEMIEKKTLDIMIEKKLKIKESDVIHALIRKHIKELTANDVLEYRRIYLGKDD</sequence>
<protein>
    <recommendedName>
        <fullName evidence="3">Antitoxin</fullName>
    </recommendedName>
</protein>
<dbReference type="RefSeq" id="WP_121533576.1">
    <property type="nucleotide sequence ID" value="NZ_RCHE01000084.1"/>
</dbReference>
<dbReference type="Proteomes" id="UP000273105">
    <property type="component" value="Unassembled WGS sequence"/>
</dbReference>
<reference evidence="1 2" key="1">
    <citation type="submission" date="2018-09" db="EMBL/GenBank/DDBJ databases">
        <title>The draft genome of Acinetobacter sp. strains.</title>
        <authorList>
            <person name="Qin J."/>
            <person name="Feng Y."/>
            <person name="Zong Z."/>
        </authorList>
    </citation>
    <scope>NUCLEOTIDE SEQUENCE [LARGE SCALE GENOMIC DNA]</scope>
    <source>
        <strain evidence="1 2">WCHAc060001</strain>
    </source>
</reference>
<organism evidence="1 2">
    <name type="scientific">Acinetobacter cumulans</name>
    <dbReference type="NCBI Taxonomy" id="2136182"/>
    <lineage>
        <taxon>Bacteria</taxon>
        <taxon>Pseudomonadati</taxon>
        <taxon>Pseudomonadota</taxon>
        <taxon>Gammaproteobacteria</taxon>
        <taxon>Moraxellales</taxon>
        <taxon>Moraxellaceae</taxon>
        <taxon>Acinetobacter</taxon>
    </lineage>
</organism>
<accession>A0ABX9U139</accession>
<evidence type="ECO:0008006" key="3">
    <source>
        <dbReference type="Google" id="ProtNLM"/>
    </source>
</evidence>
<dbReference type="EMBL" id="RCHE01000084">
    <property type="protein sequence ID" value="RLL36405.1"/>
    <property type="molecule type" value="Genomic_DNA"/>
</dbReference>
<keyword evidence="2" id="KW-1185">Reference proteome</keyword>
<name>A0ABX9U139_9GAMM</name>
<comment type="caution">
    <text evidence="1">The sequence shown here is derived from an EMBL/GenBank/DDBJ whole genome shotgun (WGS) entry which is preliminary data.</text>
</comment>
<evidence type="ECO:0000313" key="1">
    <source>
        <dbReference type="EMBL" id="RLL36405.1"/>
    </source>
</evidence>
<gene>
    <name evidence="1" type="ORF">D9K79_17870</name>
</gene>